<organism evidence="2 3">
    <name type="scientific">Microthlaspi erraticum</name>
    <dbReference type="NCBI Taxonomy" id="1685480"/>
    <lineage>
        <taxon>Eukaryota</taxon>
        <taxon>Viridiplantae</taxon>
        <taxon>Streptophyta</taxon>
        <taxon>Embryophyta</taxon>
        <taxon>Tracheophyta</taxon>
        <taxon>Spermatophyta</taxon>
        <taxon>Magnoliopsida</taxon>
        <taxon>eudicotyledons</taxon>
        <taxon>Gunneridae</taxon>
        <taxon>Pentapetalae</taxon>
        <taxon>rosids</taxon>
        <taxon>malvids</taxon>
        <taxon>Brassicales</taxon>
        <taxon>Brassicaceae</taxon>
        <taxon>Coluteocarpeae</taxon>
        <taxon>Microthlaspi</taxon>
    </lineage>
</organism>
<feature type="region of interest" description="Disordered" evidence="1">
    <location>
        <begin position="1"/>
        <end position="32"/>
    </location>
</feature>
<keyword evidence="3" id="KW-1185">Reference proteome</keyword>
<comment type="caution">
    <text evidence="2">The sequence shown here is derived from an EMBL/GenBank/DDBJ whole genome shotgun (WGS) entry which is preliminary data.</text>
</comment>
<dbReference type="EMBL" id="CACVBM020001185">
    <property type="protein sequence ID" value="CAA7037937.1"/>
    <property type="molecule type" value="Genomic_DNA"/>
</dbReference>
<dbReference type="AlphaFoldDB" id="A0A6D2JAI0"/>
<reference evidence="2" key="1">
    <citation type="submission" date="2020-01" db="EMBL/GenBank/DDBJ databases">
        <authorList>
            <person name="Mishra B."/>
        </authorList>
    </citation>
    <scope>NUCLEOTIDE SEQUENCE [LARGE SCALE GENOMIC DNA]</scope>
</reference>
<dbReference type="Proteomes" id="UP000467841">
    <property type="component" value="Unassembled WGS sequence"/>
</dbReference>
<sequence length="133" mass="15503">MKRSLKSLHRLFEQKKDEPGENRSQEPQYNHLRRRSSVTFVDAWNRSGVQVVNGKVDDNDNDNGYVISNDSAIFKVSVVDNELKVVTTYTNMTAEEVMPVHAMTEKMNEDLFPPLPPLDLMKYYREKIQEQKI</sequence>
<proteinExistence type="predicted"/>
<name>A0A6D2JAI0_9BRAS</name>
<feature type="compositionally biased region" description="Basic and acidic residues" evidence="1">
    <location>
        <begin position="10"/>
        <end position="24"/>
    </location>
</feature>
<accession>A0A6D2JAI0</accession>
<gene>
    <name evidence="2" type="ORF">MERR_LOCUS25172</name>
</gene>
<protein>
    <submittedName>
        <fullName evidence="2">Uncharacterized protein</fullName>
    </submittedName>
</protein>
<evidence type="ECO:0000256" key="1">
    <source>
        <dbReference type="SAM" id="MobiDB-lite"/>
    </source>
</evidence>
<evidence type="ECO:0000313" key="2">
    <source>
        <dbReference type="EMBL" id="CAA7037937.1"/>
    </source>
</evidence>
<evidence type="ECO:0000313" key="3">
    <source>
        <dbReference type="Proteomes" id="UP000467841"/>
    </source>
</evidence>